<dbReference type="AlphaFoldDB" id="A0A0G0WM83"/>
<dbReference type="Pfam" id="PF13399">
    <property type="entry name" value="LytR_C"/>
    <property type="match status" value="1"/>
</dbReference>
<name>A0A0G0WM83_9BACT</name>
<keyword evidence="1" id="KW-0472">Membrane</keyword>
<keyword evidence="1" id="KW-1133">Transmembrane helix</keyword>
<evidence type="ECO:0000313" key="3">
    <source>
        <dbReference type="EMBL" id="KKS13900.1"/>
    </source>
</evidence>
<dbReference type="Gene3D" id="3.30.70.2390">
    <property type="match status" value="1"/>
</dbReference>
<gene>
    <name evidence="3" type="ORF">UU67_C0013G0007</name>
</gene>
<evidence type="ECO:0000256" key="1">
    <source>
        <dbReference type="SAM" id="Phobius"/>
    </source>
</evidence>
<sequence>MDESAREEYFLRVVKVGEAPDWPVPEENLVVGKQELGDDLVQYWAYPKDSGREASDLPPAEVVAAEQKSGNPAIMIDRGRSEDPKSEGYLELYLVRDGHAYARNSSNLDNLEDNISAILDFAKNEFNIKVGHFMTTTRVPKEAEEKLDNLENGDIANRKVDVEDEQKSPFRPASVGVGAVKGYSKSSSNFLVFLPILVVLGIAAGLIFFKGDAISSKILPKIPFLAPAPTLTPTPIPSPTPTPTPSIDRSEFKIRVLNGTTTTGAAGKLLEVLKEKGWGTLSAGNAKNQAIEQTIVAGKEGMEEVVKVLIADLAPDLEATQSSTPLKSTDKADLEVVIGKK</sequence>
<dbReference type="Proteomes" id="UP000034753">
    <property type="component" value="Unassembled WGS sequence"/>
</dbReference>
<proteinExistence type="predicted"/>
<evidence type="ECO:0000259" key="2">
    <source>
        <dbReference type="Pfam" id="PF13399"/>
    </source>
</evidence>
<evidence type="ECO:0000313" key="4">
    <source>
        <dbReference type="Proteomes" id="UP000034753"/>
    </source>
</evidence>
<accession>A0A0G0WM83</accession>
<feature type="transmembrane region" description="Helical" evidence="1">
    <location>
        <begin position="190"/>
        <end position="209"/>
    </location>
</feature>
<feature type="domain" description="LytR/CpsA/Psr regulator C-terminal" evidence="2">
    <location>
        <begin position="252"/>
        <end position="340"/>
    </location>
</feature>
<keyword evidence="1" id="KW-0812">Transmembrane</keyword>
<protein>
    <recommendedName>
        <fullName evidence="2">LytR/CpsA/Psr regulator C-terminal domain-containing protein</fullName>
    </recommendedName>
</protein>
<comment type="caution">
    <text evidence="3">The sequence shown here is derived from an EMBL/GenBank/DDBJ whole genome shotgun (WGS) entry which is preliminary data.</text>
</comment>
<dbReference type="InterPro" id="IPR027381">
    <property type="entry name" value="LytR/CpsA/Psr_C"/>
</dbReference>
<dbReference type="EMBL" id="LCBN01000013">
    <property type="protein sequence ID" value="KKS13900.1"/>
    <property type="molecule type" value="Genomic_DNA"/>
</dbReference>
<organism evidence="3 4">
    <name type="scientific">Candidatus Daviesbacteria bacterium GW2011_GWB1_41_5</name>
    <dbReference type="NCBI Taxonomy" id="1618429"/>
    <lineage>
        <taxon>Bacteria</taxon>
        <taxon>Candidatus Daviesiibacteriota</taxon>
    </lineage>
</organism>
<reference evidence="3 4" key="1">
    <citation type="journal article" date="2015" name="Nature">
        <title>rRNA introns, odd ribosomes, and small enigmatic genomes across a large radiation of phyla.</title>
        <authorList>
            <person name="Brown C.T."/>
            <person name="Hug L.A."/>
            <person name="Thomas B.C."/>
            <person name="Sharon I."/>
            <person name="Castelle C.J."/>
            <person name="Singh A."/>
            <person name="Wilkins M.J."/>
            <person name="Williams K.H."/>
            <person name="Banfield J.F."/>
        </authorList>
    </citation>
    <scope>NUCLEOTIDE SEQUENCE [LARGE SCALE GENOMIC DNA]</scope>
</reference>